<dbReference type="Proteomes" id="UP000033722">
    <property type="component" value="Unassembled WGS sequence"/>
</dbReference>
<protein>
    <submittedName>
        <fullName evidence="2">Uncharacterized protein</fullName>
    </submittedName>
</protein>
<organism evidence="2 3">
    <name type="scientific">Anaplasma phagocytophilum str. CRT53-1</name>
    <dbReference type="NCBI Taxonomy" id="1359157"/>
    <lineage>
        <taxon>Bacteria</taxon>
        <taxon>Pseudomonadati</taxon>
        <taxon>Pseudomonadota</taxon>
        <taxon>Alphaproteobacteria</taxon>
        <taxon>Rickettsiales</taxon>
        <taxon>Anaplasmataceae</taxon>
        <taxon>Anaplasma</taxon>
        <taxon>phagocytophilum group</taxon>
    </lineage>
</organism>
<dbReference type="AlphaFoldDB" id="A0A0F3Q642"/>
<evidence type="ECO:0000313" key="3">
    <source>
        <dbReference type="Proteomes" id="UP000033722"/>
    </source>
</evidence>
<proteinExistence type="predicted"/>
<evidence type="ECO:0000313" key="1">
    <source>
        <dbReference type="EMBL" id="KJV79806.1"/>
    </source>
</evidence>
<comment type="caution">
    <text evidence="2">The sequence shown here is derived from an EMBL/GenBank/DDBJ whole genome shotgun (WGS) entry which is preliminary data.</text>
</comment>
<gene>
    <name evidence="2" type="ORF">APHCRT_0216</name>
    <name evidence="1" type="ORF">APHCRT_1655</name>
</gene>
<reference evidence="2 3" key="1">
    <citation type="submission" date="2015-01" db="EMBL/GenBank/DDBJ databases">
        <title>Genome Sequencing of Rickettsiales.</title>
        <authorList>
            <person name="Daugherty S.C."/>
            <person name="Su Q."/>
            <person name="Abolude K."/>
            <person name="Beier-Sexton M."/>
            <person name="Carlyon J.A."/>
            <person name="Carter R."/>
            <person name="Day N.P."/>
            <person name="Dumler S.J."/>
            <person name="Dyachenko V."/>
            <person name="Godinez A."/>
            <person name="Kurtti T.J."/>
            <person name="Lichay M."/>
            <person name="Mullins K.E."/>
            <person name="Ott S."/>
            <person name="Pappas-Brown V."/>
            <person name="Paris D.H."/>
            <person name="Patel P."/>
            <person name="Richards A.L."/>
            <person name="Sadzewicz L."/>
            <person name="Sears K."/>
            <person name="Seidman D."/>
            <person name="Sengamalay N."/>
            <person name="Stenos J."/>
            <person name="Tallon L.J."/>
            <person name="Vincent G."/>
            <person name="Fraser C.M."/>
            <person name="Munderloh U."/>
            <person name="Dunning-Hotopp J.C."/>
        </authorList>
    </citation>
    <scope>NUCLEOTIDE SEQUENCE [LARGE SCALE GENOMIC DNA]</scope>
    <source>
        <strain evidence="2 3">CRT53-1</strain>
    </source>
</reference>
<dbReference type="EMBL" id="LAOD01000006">
    <property type="protein sequence ID" value="KJV88060.1"/>
    <property type="molecule type" value="Genomic_DNA"/>
</dbReference>
<sequence>MPRVTNVIGMVPTDIIMMSMRLAISLLKGFASTKDSMA</sequence>
<evidence type="ECO:0000313" key="2">
    <source>
        <dbReference type="EMBL" id="KJV88060.1"/>
    </source>
</evidence>
<accession>A0A0F3Q642</accession>
<dbReference type="EMBL" id="LAOD01000045">
    <property type="protein sequence ID" value="KJV79806.1"/>
    <property type="molecule type" value="Genomic_DNA"/>
</dbReference>
<name>A0A0F3Q642_ANAPH</name>